<gene>
    <name evidence="1" type="ORF">N803_07895</name>
</gene>
<reference evidence="1 2" key="1">
    <citation type="submission" date="2013-08" db="EMBL/GenBank/DDBJ databases">
        <title>The genome sequence of Knoellia subterranea.</title>
        <authorList>
            <person name="Zhu W."/>
            <person name="Wang G."/>
        </authorList>
    </citation>
    <scope>NUCLEOTIDE SEQUENCE [LARGE SCALE GENOMIC DNA]</scope>
    <source>
        <strain evidence="1 2">KCTC 19937</strain>
    </source>
</reference>
<proteinExistence type="predicted"/>
<comment type="caution">
    <text evidence="1">The sequence shown here is derived from an EMBL/GenBank/DDBJ whole genome shotgun (WGS) entry which is preliminary data.</text>
</comment>
<evidence type="ECO:0000313" key="2">
    <source>
        <dbReference type="Proteomes" id="UP000030011"/>
    </source>
</evidence>
<dbReference type="Proteomes" id="UP000030011">
    <property type="component" value="Unassembled WGS sequence"/>
</dbReference>
<protein>
    <submittedName>
        <fullName evidence="1">Uncharacterized protein</fullName>
    </submittedName>
</protein>
<name>A0A0A0JNY5_9MICO</name>
<dbReference type="EMBL" id="AVPK01000002">
    <property type="protein sequence ID" value="KGN38868.1"/>
    <property type="molecule type" value="Genomic_DNA"/>
</dbReference>
<sequence length="54" mass="5801">MYAAMLAARLDLASTAGCHTAVVKARRGQSLPVLLREGFVPIGWERAHLLTIAP</sequence>
<dbReference type="STRING" id="1385521.N803_07895"/>
<organism evidence="1 2">
    <name type="scientific">Knoellia subterranea KCTC 19937</name>
    <dbReference type="NCBI Taxonomy" id="1385521"/>
    <lineage>
        <taxon>Bacteria</taxon>
        <taxon>Bacillati</taxon>
        <taxon>Actinomycetota</taxon>
        <taxon>Actinomycetes</taxon>
        <taxon>Micrococcales</taxon>
        <taxon>Intrasporangiaceae</taxon>
        <taxon>Knoellia</taxon>
    </lineage>
</organism>
<evidence type="ECO:0000313" key="1">
    <source>
        <dbReference type="EMBL" id="KGN38868.1"/>
    </source>
</evidence>
<keyword evidence="2" id="KW-1185">Reference proteome</keyword>
<accession>A0A0A0JNY5</accession>
<dbReference type="AlphaFoldDB" id="A0A0A0JNY5"/>
<dbReference type="RefSeq" id="WP_156969657.1">
    <property type="nucleotide sequence ID" value="NZ_AVPK01000002.1"/>
</dbReference>